<feature type="region of interest" description="Disordered" evidence="1">
    <location>
        <begin position="1"/>
        <end position="34"/>
    </location>
</feature>
<dbReference type="KEGG" id="ain:Acin_1213"/>
<sequence length="71" mass="7934">MTEGKQWGGRRPGAGRPKGSTKNGSSVRPQHQLRAYDEEWDLIRRFARLVKHGKMEACKAALDQLEAADGK</sequence>
<gene>
    <name evidence="2" type="ordered locus">Acin_1213</name>
</gene>
<evidence type="ECO:0000313" key="2">
    <source>
        <dbReference type="EMBL" id="AEQ22438.1"/>
    </source>
</evidence>
<name>G4Q8A7_ACIIR</name>
<keyword evidence="3" id="KW-1185">Reference proteome</keyword>
<organism evidence="2 3">
    <name type="scientific">Acidaminococcus intestini (strain RyC-MR95)</name>
    <dbReference type="NCBI Taxonomy" id="568816"/>
    <lineage>
        <taxon>Bacteria</taxon>
        <taxon>Bacillati</taxon>
        <taxon>Bacillota</taxon>
        <taxon>Negativicutes</taxon>
        <taxon>Acidaminococcales</taxon>
        <taxon>Acidaminococcaceae</taxon>
        <taxon>Acidaminococcus</taxon>
    </lineage>
</organism>
<feature type="compositionally biased region" description="Gly residues" evidence="1">
    <location>
        <begin position="1"/>
        <end position="12"/>
    </location>
</feature>
<dbReference type="Proteomes" id="UP000007093">
    <property type="component" value="Chromosome"/>
</dbReference>
<evidence type="ECO:0000313" key="3">
    <source>
        <dbReference type="Proteomes" id="UP000007093"/>
    </source>
</evidence>
<proteinExistence type="predicted"/>
<feature type="compositionally biased region" description="Polar residues" evidence="1">
    <location>
        <begin position="20"/>
        <end position="29"/>
    </location>
</feature>
<dbReference type="AlphaFoldDB" id="G4Q8A7"/>
<dbReference type="PATRIC" id="fig|568816.4.peg.1169"/>
<dbReference type="GeneID" id="92878551"/>
<protein>
    <submittedName>
        <fullName evidence="2">Uncharacterized protein</fullName>
    </submittedName>
</protein>
<evidence type="ECO:0000256" key="1">
    <source>
        <dbReference type="SAM" id="MobiDB-lite"/>
    </source>
</evidence>
<accession>G4Q8A7</accession>
<dbReference type="eggNOG" id="ENOG502ZVZ8">
    <property type="taxonomic scope" value="Bacteria"/>
</dbReference>
<dbReference type="HOGENOM" id="CLU_203892_0_0_9"/>
<dbReference type="RefSeq" id="WP_009014691.1">
    <property type="nucleotide sequence ID" value="NC_016077.1"/>
</dbReference>
<reference evidence="2 3" key="1">
    <citation type="journal article" date="2011" name="J. Bacteriol.">
        <title>Complete genome sequence of Acidaminococcus intestini RYC-MR95, a Gram-negative bacterium from the phylum Firmicutes.</title>
        <authorList>
            <person name="D'Auria G."/>
            <person name="Galan J.C."/>
            <person name="Rodriguez-Alcayna M."/>
            <person name="Moya A."/>
            <person name="Baquero F."/>
            <person name="Latorre A."/>
        </authorList>
    </citation>
    <scope>NUCLEOTIDE SEQUENCE [LARGE SCALE GENOMIC DNA]</scope>
    <source>
        <strain evidence="2 3">RyC-MR95</strain>
    </source>
</reference>
<dbReference type="InParanoid" id="G4Q8A7"/>
<dbReference type="EMBL" id="CP003058">
    <property type="protein sequence ID" value="AEQ22438.1"/>
    <property type="molecule type" value="Genomic_DNA"/>
</dbReference>